<dbReference type="PROSITE" id="PS00522">
    <property type="entry name" value="DNA_POLYMERASE_X"/>
    <property type="match status" value="1"/>
</dbReference>
<feature type="domain" description="DNA-directed DNA polymerase X" evidence="6">
    <location>
        <begin position="96"/>
        <end position="391"/>
    </location>
</feature>
<keyword evidence="2" id="KW-0808">Transferase</keyword>
<accession>A0A9W8IX01</accession>
<dbReference type="InterPro" id="IPR022312">
    <property type="entry name" value="DNA_pol_X"/>
</dbReference>
<dbReference type="SUPFAM" id="SSF81585">
    <property type="entry name" value="PsbU/PolX domain-like"/>
    <property type="match status" value="1"/>
</dbReference>
<evidence type="ECO:0000259" key="6">
    <source>
        <dbReference type="SMART" id="SM00483"/>
    </source>
</evidence>
<dbReference type="GO" id="GO:0006284">
    <property type="term" value="P:base-excision repair"/>
    <property type="evidence" value="ECO:0007669"/>
    <property type="project" value="TreeGrafter"/>
</dbReference>
<dbReference type="InterPro" id="IPR027421">
    <property type="entry name" value="DNA_pol_lamdba_lyase_dom_sf"/>
</dbReference>
<dbReference type="InterPro" id="IPR002054">
    <property type="entry name" value="DNA-dir_DNA_pol_X"/>
</dbReference>
<protein>
    <recommendedName>
        <fullName evidence="6">DNA-directed DNA polymerase X domain-containing protein</fullName>
    </recommendedName>
</protein>
<proteinExistence type="inferred from homology"/>
<dbReference type="AlphaFoldDB" id="A0A9W8IX01"/>
<dbReference type="GO" id="GO:0005634">
    <property type="term" value="C:nucleus"/>
    <property type="evidence" value="ECO:0007669"/>
    <property type="project" value="TreeGrafter"/>
</dbReference>
<dbReference type="Pfam" id="PF14792">
    <property type="entry name" value="DNA_pol_B_palm"/>
    <property type="match status" value="1"/>
</dbReference>
<dbReference type="GO" id="GO:0003677">
    <property type="term" value="F:DNA binding"/>
    <property type="evidence" value="ECO:0007669"/>
    <property type="project" value="InterPro"/>
</dbReference>
<dbReference type="InterPro" id="IPR029398">
    <property type="entry name" value="PolB_thumb"/>
</dbReference>
<dbReference type="InterPro" id="IPR037160">
    <property type="entry name" value="DNA_Pol_thumb_sf"/>
</dbReference>
<dbReference type="SUPFAM" id="SSF81301">
    <property type="entry name" value="Nucleotidyltransferase"/>
    <property type="match status" value="1"/>
</dbReference>
<gene>
    <name evidence="7" type="ORF">H1R20_g12822</name>
</gene>
<dbReference type="Gene3D" id="3.30.460.10">
    <property type="entry name" value="Beta Polymerase, domain 2"/>
    <property type="match status" value="1"/>
</dbReference>
<keyword evidence="8" id="KW-1185">Reference proteome</keyword>
<evidence type="ECO:0000313" key="8">
    <source>
        <dbReference type="Proteomes" id="UP001140091"/>
    </source>
</evidence>
<dbReference type="PANTHER" id="PTHR11276:SF42">
    <property type="entry name" value="DNA POLYMERASE BETA"/>
    <property type="match status" value="1"/>
</dbReference>
<evidence type="ECO:0000256" key="2">
    <source>
        <dbReference type="ARBA" id="ARBA00022679"/>
    </source>
</evidence>
<dbReference type="OrthoDB" id="205514at2759"/>
<evidence type="ECO:0000256" key="1">
    <source>
        <dbReference type="ARBA" id="ARBA00008323"/>
    </source>
</evidence>
<comment type="similarity">
    <text evidence="1">Belongs to the DNA polymerase type-X family.</text>
</comment>
<organism evidence="7 8">
    <name type="scientific">Candolleomyces eurysporus</name>
    <dbReference type="NCBI Taxonomy" id="2828524"/>
    <lineage>
        <taxon>Eukaryota</taxon>
        <taxon>Fungi</taxon>
        <taxon>Dikarya</taxon>
        <taxon>Basidiomycota</taxon>
        <taxon>Agaricomycotina</taxon>
        <taxon>Agaricomycetes</taxon>
        <taxon>Agaricomycetidae</taxon>
        <taxon>Agaricales</taxon>
        <taxon>Agaricineae</taxon>
        <taxon>Psathyrellaceae</taxon>
        <taxon>Candolleomyces</taxon>
    </lineage>
</organism>
<keyword evidence="3" id="KW-0548">Nucleotidyltransferase</keyword>
<dbReference type="Proteomes" id="UP001140091">
    <property type="component" value="Unassembled WGS sequence"/>
</dbReference>
<evidence type="ECO:0000256" key="4">
    <source>
        <dbReference type="PIRSR" id="PIRSR622312-50"/>
    </source>
</evidence>
<dbReference type="GO" id="GO:0003887">
    <property type="term" value="F:DNA-directed DNA polymerase activity"/>
    <property type="evidence" value="ECO:0007669"/>
    <property type="project" value="InterPro"/>
</dbReference>
<dbReference type="PRINTS" id="PR00869">
    <property type="entry name" value="DNAPOLX"/>
</dbReference>
<comment type="caution">
    <text evidence="7">The sequence shown here is derived from an EMBL/GenBank/DDBJ whole genome shotgun (WGS) entry which is preliminary data.</text>
</comment>
<dbReference type="Gene3D" id="1.10.150.110">
    <property type="entry name" value="DNA polymerase beta, N-terminal domain-like"/>
    <property type="match status" value="1"/>
</dbReference>
<dbReference type="GO" id="GO:0006303">
    <property type="term" value="P:double-strand break repair via nonhomologous end joining"/>
    <property type="evidence" value="ECO:0007669"/>
    <property type="project" value="TreeGrafter"/>
</dbReference>
<dbReference type="SUPFAM" id="SSF47802">
    <property type="entry name" value="DNA polymerase beta, N-terminal domain-like"/>
    <property type="match status" value="1"/>
</dbReference>
<reference evidence="7" key="1">
    <citation type="submission" date="2022-06" db="EMBL/GenBank/DDBJ databases">
        <title>Genome Sequence of Candolleomyces eurysporus.</title>
        <authorList>
            <person name="Buettner E."/>
        </authorList>
    </citation>
    <scope>NUCLEOTIDE SEQUENCE</scope>
    <source>
        <strain evidence="7">VTCC 930004</strain>
    </source>
</reference>
<dbReference type="Gene3D" id="3.30.210.10">
    <property type="entry name" value="DNA polymerase, thumb domain"/>
    <property type="match status" value="1"/>
</dbReference>
<dbReference type="FunFam" id="3.30.210.10:FF:000005">
    <property type="entry name" value="DNA polymerase IV"/>
    <property type="match status" value="1"/>
</dbReference>
<dbReference type="SMART" id="SM00483">
    <property type="entry name" value="POLXc"/>
    <property type="match status" value="1"/>
</dbReference>
<sequence length="394" mass="44629">MAPKRRPADNVSLYTSSESDLEGSSPRRSKKRRRRSRAGAGAAADSSSEDEARPLRVYIVQAKLTPDAINELYQLVEDFASSHPETEAMEMELCSDAKKADIVVTAVHMKPRLERHIDWSIAIIKSYPNVITKETFEADVSKLPGMGGKIAFKVEEYLQTGSIPEAQTTLASERYQALSTFVSIYGIGPAKARQFYDMDEVEEIRDVVMRELEDLQPDCVSTIVGGYRRGKPQSNDVDIVISHSDPIRGKDIIPGLCKRLTARLYKKGLVTHVMHLSGFHSLNALRTEHWDTLEKALTVFKLPPKPGIERLHRRLDLIFALPDTYWTAVIGWTGSKMFQRDLRLWAKKEKGMKFDSVGLTRRHDTRRYLPKSEKEVFDILGLPWIDPTMRNADA</sequence>
<dbReference type="PRINTS" id="PR00871">
    <property type="entry name" value="DNAPOLXTDT"/>
</dbReference>
<dbReference type="InterPro" id="IPR001726">
    <property type="entry name" value="TdT/Mu"/>
</dbReference>
<feature type="active site" description="Nucleophile; Schiff-base intermediate with DNA; for 5'-dRP lyase activity" evidence="4">
    <location>
        <position position="153"/>
    </location>
</feature>
<dbReference type="PANTHER" id="PTHR11276">
    <property type="entry name" value="DNA POLYMERASE TYPE-X FAMILY MEMBER"/>
    <property type="match status" value="1"/>
</dbReference>
<evidence type="ECO:0000313" key="7">
    <source>
        <dbReference type="EMBL" id="KAJ2924272.1"/>
    </source>
</evidence>
<feature type="compositionally biased region" description="Basic residues" evidence="5">
    <location>
        <begin position="27"/>
        <end position="37"/>
    </location>
</feature>
<evidence type="ECO:0000256" key="5">
    <source>
        <dbReference type="SAM" id="MobiDB-lite"/>
    </source>
</evidence>
<dbReference type="EMBL" id="JANBPK010001233">
    <property type="protein sequence ID" value="KAJ2924272.1"/>
    <property type="molecule type" value="Genomic_DNA"/>
</dbReference>
<feature type="non-terminal residue" evidence="7">
    <location>
        <position position="394"/>
    </location>
</feature>
<dbReference type="Pfam" id="PF14791">
    <property type="entry name" value="DNA_pol_B_thumb"/>
    <property type="match status" value="1"/>
</dbReference>
<dbReference type="InterPro" id="IPR019843">
    <property type="entry name" value="DNA_pol-X_BS"/>
</dbReference>
<evidence type="ECO:0000256" key="3">
    <source>
        <dbReference type="ARBA" id="ARBA00022695"/>
    </source>
</evidence>
<dbReference type="InterPro" id="IPR043519">
    <property type="entry name" value="NT_sf"/>
</dbReference>
<dbReference type="InterPro" id="IPR028207">
    <property type="entry name" value="DNA_pol_B_palm_palm"/>
</dbReference>
<feature type="region of interest" description="Disordered" evidence="5">
    <location>
        <begin position="1"/>
        <end position="48"/>
    </location>
</feature>
<name>A0A9W8IX01_9AGAR</name>